<protein>
    <recommendedName>
        <fullName evidence="4">CCHC-type domain-containing protein</fullName>
    </recommendedName>
</protein>
<reference evidence="2" key="2">
    <citation type="submission" date="2015-06" db="UniProtKB">
        <authorList>
            <consortium name="EnsemblPlants"/>
        </authorList>
    </citation>
    <scope>IDENTIFICATION</scope>
</reference>
<organism evidence="2 3">
    <name type="scientific">Brassica oleracea var. oleracea</name>
    <dbReference type="NCBI Taxonomy" id="109376"/>
    <lineage>
        <taxon>Eukaryota</taxon>
        <taxon>Viridiplantae</taxon>
        <taxon>Streptophyta</taxon>
        <taxon>Embryophyta</taxon>
        <taxon>Tracheophyta</taxon>
        <taxon>Spermatophyta</taxon>
        <taxon>Magnoliopsida</taxon>
        <taxon>eudicotyledons</taxon>
        <taxon>Gunneridae</taxon>
        <taxon>Pentapetalae</taxon>
        <taxon>rosids</taxon>
        <taxon>malvids</taxon>
        <taxon>Brassicales</taxon>
        <taxon>Brassicaceae</taxon>
        <taxon>Brassiceae</taxon>
        <taxon>Brassica</taxon>
    </lineage>
</organism>
<dbReference type="EnsemblPlants" id="Bo01254s010.1">
    <property type="protein sequence ID" value="Bo01254s010.1"/>
    <property type="gene ID" value="Bo01254s010"/>
</dbReference>
<feature type="compositionally biased region" description="Polar residues" evidence="1">
    <location>
        <begin position="1"/>
        <end position="11"/>
    </location>
</feature>
<keyword evidence="3" id="KW-1185">Reference proteome</keyword>
<feature type="compositionally biased region" description="Basic and acidic residues" evidence="1">
    <location>
        <begin position="34"/>
        <end position="59"/>
    </location>
</feature>
<name>A0A0D2ZUF2_BRAOL</name>
<accession>A0A0D2ZUF2</accession>
<evidence type="ECO:0000256" key="1">
    <source>
        <dbReference type="SAM" id="MobiDB-lite"/>
    </source>
</evidence>
<dbReference type="Gene3D" id="4.10.60.10">
    <property type="entry name" value="Zinc finger, CCHC-type"/>
    <property type="match status" value="1"/>
</dbReference>
<feature type="region of interest" description="Disordered" evidence="1">
    <location>
        <begin position="1"/>
        <end position="59"/>
    </location>
</feature>
<reference evidence="2" key="1">
    <citation type="journal article" date="2014" name="Genome Biol.">
        <title>Transcriptome and methylome profiling reveals relics of genome dominance in the mesopolyploid Brassica oleracea.</title>
        <authorList>
            <person name="Parkin I.A."/>
            <person name="Koh C."/>
            <person name="Tang H."/>
            <person name="Robinson S.J."/>
            <person name="Kagale S."/>
            <person name="Clarke W.E."/>
            <person name="Town C.D."/>
            <person name="Nixon J."/>
            <person name="Krishnakumar V."/>
            <person name="Bidwell S.L."/>
            <person name="Denoeud F."/>
            <person name="Belcram H."/>
            <person name="Links M.G."/>
            <person name="Just J."/>
            <person name="Clarke C."/>
            <person name="Bender T."/>
            <person name="Huebert T."/>
            <person name="Mason A.S."/>
            <person name="Pires J.C."/>
            <person name="Barker G."/>
            <person name="Moore J."/>
            <person name="Walley P.G."/>
            <person name="Manoli S."/>
            <person name="Batley J."/>
            <person name="Edwards D."/>
            <person name="Nelson M.N."/>
            <person name="Wang X."/>
            <person name="Paterson A.H."/>
            <person name="King G."/>
            <person name="Bancroft I."/>
            <person name="Chalhoub B."/>
            <person name="Sharpe A.G."/>
        </authorList>
    </citation>
    <scope>NUCLEOTIDE SEQUENCE [LARGE SCALE GENOMIC DNA]</scope>
    <source>
        <strain evidence="2">cv. TO1000</strain>
    </source>
</reference>
<dbReference type="SUPFAM" id="SSF57756">
    <property type="entry name" value="Retrovirus zinc finger-like domains"/>
    <property type="match status" value="1"/>
</dbReference>
<dbReference type="AlphaFoldDB" id="A0A0D2ZUF2"/>
<dbReference type="Proteomes" id="UP000032141">
    <property type="component" value="Unassembled WGS sequence"/>
</dbReference>
<dbReference type="HOGENOM" id="CLU_130224_1_0_1"/>
<dbReference type="OMA" id="NFHENER"/>
<evidence type="ECO:0000313" key="3">
    <source>
        <dbReference type="Proteomes" id="UP000032141"/>
    </source>
</evidence>
<feature type="compositionally biased region" description="Basic residues" evidence="1">
    <location>
        <begin position="18"/>
        <end position="33"/>
    </location>
</feature>
<evidence type="ECO:0000313" key="2">
    <source>
        <dbReference type="EnsemblPlants" id="Bo01254s010.1"/>
    </source>
</evidence>
<evidence type="ECO:0008006" key="4">
    <source>
        <dbReference type="Google" id="ProtNLM"/>
    </source>
</evidence>
<proteinExistence type="predicted"/>
<sequence length="135" mass="15886">MSPRTLKNYQYGQGRGRGGNRYHGRGRGRGRRLRPYDERDNKNFHENERNEKDRDDKKQTGKVCYRCGMKGHWVRSFRTPKHLADLYRESQKGKEKGRGETNFISDEPGPFFHGLNDDTHLDISDFLVEPESIDE</sequence>
<dbReference type="Gramene" id="Bo01254s010.1">
    <property type="protein sequence ID" value="Bo01254s010.1"/>
    <property type="gene ID" value="Bo01254s010"/>
</dbReference>
<feature type="region of interest" description="Disordered" evidence="1">
    <location>
        <begin position="90"/>
        <end position="109"/>
    </location>
</feature>
<dbReference type="GO" id="GO:0003676">
    <property type="term" value="F:nucleic acid binding"/>
    <property type="evidence" value="ECO:0007669"/>
    <property type="project" value="InterPro"/>
</dbReference>
<dbReference type="PANTHER" id="PTHR33325">
    <property type="entry name" value="ZINC FINGER, CCHC-TYPE-RELATED"/>
    <property type="match status" value="1"/>
</dbReference>
<dbReference type="PANTHER" id="PTHR33325:SF11">
    <property type="entry name" value="COLD SHOCK DOMAIN-CONTAINING PROTEIN 4-LIKE"/>
    <property type="match status" value="1"/>
</dbReference>
<dbReference type="GO" id="GO:0008270">
    <property type="term" value="F:zinc ion binding"/>
    <property type="evidence" value="ECO:0007669"/>
    <property type="project" value="InterPro"/>
</dbReference>
<dbReference type="InterPro" id="IPR036875">
    <property type="entry name" value="Znf_CCHC_sf"/>
</dbReference>
<feature type="compositionally biased region" description="Basic and acidic residues" evidence="1">
    <location>
        <begin position="90"/>
        <end position="99"/>
    </location>
</feature>